<evidence type="ECO:0000313" key="2">
    <source>
        <dbReference type="EMBL" id="EHH68791.1"/>
    </source>
</evidence>
<sequence length="262" mass="27682">MNRDGIPTRERIVADPDAGQRNRYMDWTDETIARLRELWSQGLSTAEIGRQLSITKNAVVGKAHRLGLPPRPSPIRNRKVKDGEAATEAAPRRKSPSRAKTAPASEHTTPDLLADKPAATSGVSAVAADAAPAAPRKAAVAVKAAPAKASAPPVRPAPAPAVKVVAEKRADPVVAPPLRDIPDTVSRSAPRATPAPRSPSTTAQRFTAGIDRPARRGPSCCWPIGDPGTPGFHFCGATPLPGKPYCAEHAAIAYVKIRDRRD</sequence>
<protein>
    <recommendedName>
        <fullName evidence="4">GcrA cell cycle regulator</fullName>
    </recommendedName>
</protein>
<dbReference type="EMBL" id="AGQV01000001">
    <property type="protein sequence ID" value="EHH68791.1"/>
    <property type="molecule type" value="Genomic_DNA"/>
</dbReference>
<proteinExistence type="predicted"/>
<gene>
    <name evidence="2" type="ORF">GMO_00980</name>
</gene>
<keyword evidence="3" id="KW-1185">Reference proteome</keyword>
<accession>G6XF33</accession>
<dbReference type="Gene3D" id="1.10.10.60">
    <property type="entry name" value="Homeodomain-like"/>
    <property type="match status" value="1"/>
</dbReference>
<dbReference type="PATRIC" id="fig|1088869.3.peg.98"/>
<feature type="region of interest" description="Disordered" evidence="1">
    <location>
        <begin position="63"/>
        <end position="115"/>
    </location>
</feature>
<dbReference type="eggNOG" id="COG5352">
    <property type="taxonomic scope" value="Bacteria"/>
</dbReference>
<dbReference type="InterPro" id="IPR011681">
    <property type="entry name" value="GcrA"/>
</dbReference>
<evidence type="ECO:0000256" key="1">
    <source>
        <dbReference type="SAM" id="MobiDB-lite"/>
    </source>
</evidence>
<dbReference type="Proteomes" id="UP000004949">
    <property type="component" value="Unassembled WGS sequence"/>
</dbReference>
<name>G6XF33_9PROT</name>
<reference evidence="2 3" key="1">
    <citation type="submission" date="2011-10" db="EMBL/GenBank/DDBJ databases">
        <title>Genome sequence of Gluconobacter morbifer G707, isolated from Drosophila gut.</title>
        <authorList>
            <person name="Lee W.-J."/>
            <person name="Kim E.-K."/>
        </authorList>
    </citation>
    <scope>NUCLEOTIDE SEQUENCE [LARGE SCALE GENOMIC DNA]</scope>
    <source>
        <strain evidence="2 3">G707</strain>
    </source>
</reference>
<dbReference type="AlphaFoldDB" id="G6XF33"/>
<feature type="compositionally biased region" description="Low complexity" evidence="1">
    <location>
        <begin position="186"/>
        <end position="203"/>
    </location>
</feature>
<dbReference type="Pfam" id="PF07750">
    <property type="entry name" value="GcrA"/>
    <property type="match status" value="1"/>
</dbReference>
<comment type="caution">
    <text evidence="2">The sequence shown here is derived from an EMBL/GenBank/DDBJ whole genome shotgun (WGS) entry which is preliminary data.</text>
</comment>
<organism evidence="2 3">
    <name type="scientific">Gluconobacter morbifer G707</name>
    <dbReference type="NCBI Taxonomy" id="1088869"/>
    <lineage>
        <taxon>Bacteria</taxon>
        <taxon>Pseudomonadati</taxon>
        <taxon>Pseudomonadota</taxon>
        <taxon>Alphaproteobacteria</taxon>
        <taxon>Acetobacterales</taxon>
        <taxon>Acetobacteraceae</taxon>
        <taxon>Gluconobacter</taxon>
    </lineage>
</organism>
<evidence type="ECO:0008006" key="4">
    <source>
        <dbReference type="Google" id="ProtNLM"/>
    </source>
</evidence>
<feature type="region of interest" description="Disordered" evidence="1">
    <location>
        <begin position="175"/>
        <end position="205"/>
    </location>
</feature>
<dbReference type="STRING" id="1088869.GMO_00980"/>
<evidence type="ECO:0000313" key="3">
    <source>
        <dbReference type="Proteomes" id="UP000004949"/>
    </source>
</evidence>